<accession>A0A5J4S5D8</accession>
<comment type="caution">
    <text evidence="1">The sequence shown here is derived from an EMBL/GenBank/DDBJ whole genome shotgun (WGS) entry which is preliminary data.</text>
</comment>
<sequence>MNKKGIEGFIFSKHKNLLVYTTIYYDKKNNDIGGDEYSFFRTNPDNLFRWWLEHILDKEEITLYRVRFFNYSGCEMITPLEKIYIYEYNKYFKRYEFSYVDKSRLVREEYKRKINKYIINFETKKSFFETTYDVGTGLYSYNKTHLLDNKVILREDSLGENEIIIKNEIGEIRTDKKGTTIDIKNYKILL</sequence>
<protein>
    <submittedName>
        <fullName evidence="1">Uncharacterized protein</fullName>
    </submittedName>
</protein>
<evidence type="ECO:0000313" key="1">
    <source>
        <dbReference type="EMBL" id="KAA6341296.1"/>
    </source>
</evidence>
<organism evidence="1">
    <name type="scientific">termite gut metagenome</name>
    <dbReference type="NCBI Taxonomy" id="433724"/>
    <lineage>
        <taxon>unclassified sequences</taxon>
        <taxon>metagenomes</taxon>
        <taxon>organismal metagenomes</taxon>
    </lineage>
</organism>
<gene>
    <name evidence="1" type="ORF">EZS27_010883</name>
</gene>
<reference evidence="1" key="1">
    <citation type="submission" date="2019-03" db="EMBL/GenBank/DDBJ databases">
        <title>Single cell metagenomics reveals metabolic interactions within the superorganism composed of flagellate Streblomastix strix and complex community of Bacteroidetes bacteria on its surface.</title>
        <authorList>
            <person name="Treitli S.C."/>
            <person name="Kolisko M."/>
            <person name="Husnik F."/>
            <person name="Keeling P."/>
            <person name="Hampl V."/>
        </authorList>
    </citation>
    <scope>NUCLEOTIDE SEQUENCE</scope>
    <source>
        <strain evidence="1">STM</strain>
    </source>
</reference>
<dbReference type="EMBL" id="SNRY01000399">
    <property type="protein sequence ID" value="KAA6341296.1"/>
    <property type="molecule type" value="Genomic_DNA"/>
</dbReference>
<proteinExistence type="predicted"/>
<dbReference type="AlphaFoldDB" id="A0A5J4S5D8"/>
<name>A0A5J4S5D8_9ZZZZ</name>